<dbReference type="GO" id="GO:0043022">
    <property type="term" value="F:ribosome binding"/>
    <property type="evidence" value="ECO:0007669"/>
    <property type="project" value="InterPro"/>
</dbReference>
<dbReference type="HAMAP" id="MF_00085">
    <property type="entry name" value="eIF_5A"/>
    <property type="match status" value="1"/>
</dbReference>
<proteinExistence type="inferred from homology"/>
<dbReference type="NCBIfam" id="TIGR00037">
    <property type="entry name" value="eIF_5A"/>
    <property type="match status" value="1"/>
</dbReference>
<accession>A0A8T5UND7</accession>
<organism evidence="13 14">
    <name type="scientific">Methanobacterium spitsbergense</name>
    <dbReference type="NCBI Taxonomy" id="2874285"/>
    <lineage>
        <taxon>Archaea</taxon>
        <taxon>Methanobacteriati</taxon>
        <taxon>Methanobacteriota</taxon>
        <taxon>Methanomada group</taxon>
        <taxon>Methanobacteria</taxon>
        <taxon>Methanobacteriales</taxon>
        <taxon>Methanobacteriaceae</taxon>
        <taxon>Methanobacterium</taxon>
    </lineage>
</organism>
<dbReference type="PROSITE" id="PS00302">
    <property type="entry name" value="IF5A_HYPUSINE"/>
    <property type="match status" value="1"/>
</dbReference>
<dbReference type="InterPro" id="IPR022847">
    <property type="entry name" value="Transl_elong_IF5A_arc"/>
</dbReference>
<dbReference type="PANTHER" id="PTHR11673">
    <property type="entry name" value="TRANSLATION INITIATION FACTOR 5A FAMILY MEMBER"/>
    <property type="match status" value="1"/>
</dbReference>
<dbReference type="GO" id="GO:0003723">
    <property type="term" value="F:RNA binding"/>
    <property type="evidence" value="ECO:0007669"/>
    <property type="project" value="InterPro"/>
</dbReference>
<dbReference type="Proteomes" id="UP000825933">
    <property type="component" value="Unassembled WGS sequence"/>
</dbReference>
<reference evidence="14" key="1">
    <citation type="journal article" date="2022" name="Microbiol. Resour. Announc.">
        <title>Draft Genome Sequence of a Methanogenic Archaeon from West Spitsbergen Permafrost.</title>
        <authorList>
            <person name="Trubitsyn V."/>
            <person name="Rivkina E."/>
            <person name="Shcherbakova V."/>
        </authorList>
    </citation>
    <scope>NUCLEOTIDE SEQUENCE [LARGE SCALE GENOMIC DNA]</scope>
    <source>
        <strain evidence="14">VT</strain>
    </source>
</reference>
<evidence type="ECO:0000256" key="1">
    <source>
        <dbReference type="ARBA" id="ARBA00003980"/>
    </source>
</evidence>
<name>A0A8T5UND7_9EURY</name>
<comment type="function">
    <text evidence="1 11">Functions by promoting the formation of the first peptide bond.</text>
</comment>
<evidence type="ECO:0000313" key="13">
    <source>
        <dbReference type="EMBL" id="MBZ2165338.1"/>
    </source>
</evidence>
<dbReference type="NCBIfam" id="NF003076">
    <property type="entry name" value="PRK03999.1"/>
    <property type="match status" value="1"/>
</dbReference>
<evidence type="ECO:0000256" key="10">
    <source>
        <dbReference type="ARBA" id="ARBA00032163"/>
    </source>
</evidence>
<sequence>MSKKVVEVKTLKVGKYVIIGGEASKITSIQTSSPGKHGAAKARVEASGIFDGQKRNFVKPVDSKCDVPMIDKCLGQVLSIMGKNDVQLMDLETYETFDIPIPDELKGKLNEGSEVDYIMAMGKKKLMRIKG</sequence>
<dbReference type="PIRSF" id="PIRSF003025">
    <property type="entry name" value="eIF5A"/>
    <property type="match status" value="1"/>
</dbReference>
<keyword evidence="6 11" id="KW-0396">Initiation factor</keyword>
<feature type="modified residue" description="Hypusine" evidence="11">
    <location>
        <position position="36"/>
    </location>
</feature>
<evidence type="ECO:0000256" key="3">
    <source>
        <dbReference type="ARBA" id="ARBA00006016"/>
    </source>
</evidence>
<comment type="caution">
    <text evidence="13">The sequence shown here is derived from an EMBL/GenBank/DDBJ whole genome shotgun (WGS) entry which is preliminary data.</text>
</comment>
<evidence type="ECO:0000256" key="9">
    <source>
        <dbReference type="ARBA" id="ARBA00032030"/>
    </source>
</evidence>
<protein>
    <recommendedName>
        <fullName evidence="4 11">Translation initiation factor 5A</fullName>
    </recommendedName>
    <alternativeName>
        <fullName evidence="10 11">Hypusine-containing protein</fullName>
    </alternativeName>
    <alternativeName>
        <fullName evidence="9 11">eIF-5A</fullName>
    </alternativeName>
</protein>
<dbReference type="InterPro" id="IPR001884">
    <property type="entry name" value="IF5A-like"/>
</dbReference>
<dbReference type="InterPro" id="IPR020189">
    <property type="entry name" value="IF5A_C"/>
</dbReference>
<dbReference type="SUPFAM" id="SSF50249">
    <property type="entry name" value="Nucleic acid-binding proteins"/>
    <property type="match status" value="1"/>
</dbReference>
<keyword evidence="5 11" id="KW-0963">Cytoplasm</keyword>
<keyword evidence="14" id="KW-1185">Reference proteome</keyword>
<feature type="domain" description="Translation initiation factor 5A C-terminal" evidence="12">
    <location>
        <begin position="69"/>
        <end position="130"/>
    </location>
</feature>
<gene>
    <name evidence="11" type="primary">eif5a</name>
    <name evidence="13" type="ORF">K8N75_04705</name>
</gene>
<dbReference type="Gene3D" id="2.40.50.140">
    <property type="entry name" value="Nucleic acid-binding proteins"/>
    <property type="match status" value="1"/>
</dbReference>
<dbReference type="EMBL" id="JAIOUQ010000003">
    <property type="protein sequence ID" value="MBZ2165338.1"/>
    <property type="molecule type" value="Genomic_DNA"/>
</dbReference>
<dbReference type="RefSeq" id="WP_223790943.1">
    <property type="nucleotide sequence ID" value="NZ_JAIOUQ010000003.1"/>
</dbReference>
<dbReference type="InterPro" id="IPR019769">
    <property type="entry name" value="Trans_elong_IF5A_hypusine_site"/>
</dbReference>
<dbReference type="InterPro" id="IPR014722">
    <property type="entry name" value="Rib_uL2_dom2"/>
</dbReference>
<dbReference type="GO" id="GO:0005737">
    <property type="term" value="C:cytoplasm"/>
    <property type="evidence" value="ECO:0007669"/>
    <property type="project" value="UniProtKB-SubCell"/>
</dbReference>
<dbReference type="Gene3D" id="2.30.30.30">
    <property type="match status" value="1"/>
</dbReference>
<dbReference type="SUPFAM" id="SSF50104">
    <property type="entry name" value="Translation proteins SH3-like domain"/>
    <property type="match status" value="1"/>
</dbReference>
<dbReference type="Pfam" id="PF21485">
    <property type="entry name" value="IF5A-like_N"/>
    <property type="match status" value="1"/>
</dbReference>
<evidence type="ECO:0000259" key="12">
    <source>
        <dbReference type="SMART" id="SM01376"/>
    </source>
</evidence>
<evidence type="ECO:0000256" key="4">
    <source>
        <dbReference type="ARBA" id="ARBA00016327"/>
    </source>
</evidence>
<evidence type="ECO:0000313" key="14">
    <source>
        <dbReference type="Proteomes" id="UP000825933"/>
    </source>
</evidence>
<evidence type="ECO:0000256" key="5">
    <source>
        <dbReference type="ARBA" id="ARBA00022490"/>
    </source>
</evidence>
<dbReference type="CDD" id="cd04467">
    <property type="entry name" value="S1_aIF5A"/>
    <property type="match status" value="1"/>
</dbReference>
<keyword evidence="7 11" id="KW-0648">Protein biosynthesis</keyword>
<dbReference type="GO" id="GO:0003743">
    <property type="term" value="F:translation initiation factor activity"/>
    <property type="evidence" value="ECO:0007669"/>
    <property type="project" value="UniProtKB-UniRule"/>
</dbReference>
<evidence type="ECO:0000256" key="6">
    <source>
        <dbReference type="ARBA" id="ARBA00022540"/>
    </source>
</evidence>
<dbReference type="GO" id="GO:0045901">
    <property type="term" value="P:positive regulation of translational elongation"/>
    <property type="evidence" value="ECO:0007669"/>
    <property type="project" value="InterPro"/>
</dbReference>
<dbReference type="InterPro" id="IPR008991">
    <property type="entry name" value="Translation_prot_SH3-like_sf"/>
</dbReference>
<dbReference type="InterPro" id="IPR048670">
    <property type="entry name" value="IF5A-like_N"/>
</dbReference>
<evidence type="ECO:0000256" key="7">
    <source>
        <dbReference type="ARBA" id="ARBA00022917"/>
    </source>
</evidence>
<comment type="subcellular location">
    <subcellularLocation>
        <location evidence="2 11">Cytoplasm</location>
    </subcellularLocation>
</comment>
<evidence type="ECO:0000256" key="2">
    <source>
        <dbReference type="ARBA" id="ARBA00004496"/>
    </source>
</evidence>
<evidence type="ECO:0000256" key="8">
    <source>
        <dbReference type="ARBA" id="ARBA00023071"/>
    </source>
</evidence>
<dbReference type="InterPro" id="IPR012340">
    <property type="entry name" value="NA-bd_OB-fold"/>
</dbReference>
<dbReference type="AlphaFoldDB" id="A0A8T5UND7"/>
<dbReference type="Pfam" id="PF01287">
    <property type="entry name" value="eIF-5a"/>
    <property type="match status" value="1"/>
</dbReference>
<keyword evidence="8 11" id="KW-0385">Hypusine</keyword>
<dbReference type="GO" id="GO:0003746">
    <property type="term" value="F:translation elongation factor activity"/>
    <property type="evidence" value="ECO:0007669"/>
    <property type="project" value="InterPro"/>
</dbReference>
<dbReference type="SMART" id="SM01376">
    <property type="entry name" value="eIF-5a"/>
    <property type="match status" value="1"/>
</dbReference>
<evidence type="ECO:0000256" key="11">
    <source>
        <dbReference type="HAMAP-Rule" id="MF_00085"/>
    </source>
</evidence>
<dbReference type="GO" id="GO:0045905">
    <property type="term" value="P:positive regulation of translational termination"/>
    <property type="evidence" value="ECO:0007669"/>
    <property type="project" value="InterPro"/>
</dbReference>
<comment type="similarity">
    <text evidence="3 11">Belongs to the eIF-5A family.</text>
</comment>